<dbReference type="PANTHER" id="PTHR10587">
    <property type="entry name" value="GLYCOSYL TRANSFERASE-RELATED"/>
    <property type="match status" value="1"/>
</dbReference>
<dbReference type="InterPro" id="IPR050248">
    <property type="entry name" value="Polysacc_deacetylase_ArnD"/>
</dbReference>
<name>A0A1M6L918_9FIRM</name>
<protein>
    <submittedName>
        <fullName evidence="3">Polysaccharide deacetylase family sporulation protein PdaB</fullName>
    </submittedName>
</protein>
<dbReference type="AlphaFoldDB" id="A0A1M6L918"/>
<reference evidence="4" key="1">
    <citation type="submission" date="2016-11" db="EMBL/GenBank/DDBJ databases">
        <authorList>
            <person name="Varghese N."/>
            <person name="Submissions S."/>
        </authorList>
    </citation>
    <scope>NUCLEOTIDE SEQUENCE [LARGE SCALE GENOMIC DNA]</scope>
    <source>
        <strain evidence="4">DSM 15518</strain>
    </source>
</reference>
<evidence type="ECO:0000313" key="3">
    <source>
        <dbReference type="EMBL" id="SHJ67653.1"/>
    </source>
</evidence>
<dbReference type="Pfam" id="PF01522">
    <property type="entry name" value="Polysacc_deac_1"/>
    <property type="match status" value="1"/>
</dbReference>
<dbReference type="GO" id="GO:0016020">
    <property type="term" value="C:membrane"/>
    <property type="evidence" value="ECO:0007669"/>
    <property type="project" value="TreeGrafter"/>
</dbReference>
<dbReference type="GO" id="GO:0005975">
    <property type="term" value="P:carbohydrate metabolic process"/>
    <property type="evidence" value="ECO:0007669"/>
    <property type="project" value="InterPro"/>
</dbReference>
<gene>
    <name evidence="3" type="ORF">SAMN02744037_00575</name>
</gene>
<evidence type="ECO:0000313" key="4">
    <source>
        <dbReference type="Proteomes" id="UP000242497"/>
    </source>
</evidence>
<organism evidence="3 4">
    <name type="scientific">Tepidibacter formicigenes DSM 15518</name>
    <dbReference type="NCBI Taxonomy" id="1123349"/>
    <lineage>
        <taxon>Bacteria</taxon>
        <taxon>Bacillati</taxon>
        <taxon>Bacillota</taxon>
        <taxon>Clostridia</taxon>
        <taxon>Peptostreptococcales</taxon>
        <taxon>Peptostreptococcaceae</taxon>
        <taxon>Tepidibacter</taxon>
    </lineage>
</organism>
<keyword evidence="1" id="KW-1133">Transmembrane helix</keyword>
<dbReference type="RefSeq" id="WP_072887131.1">
    <property type="nucleotide sequence ID" value="NZ_FRAE01000010.1"/>
</dbReference>
<dbReference type="GO" id="GO:0016810">
    <property type="term" value="F:hydrolase activity, acting on carbon-nitrogen (but not peptide) bonds"/>
    <property type="evidence" value="ECO:0007669"/>
    <property type="project" value="InterPro"/>
</dbReference>
<keyword evidence="1" id="KW-0472">Membrane</keyword>
<proteinExistence type="predicted"/>
<accession>A0A1M6L918</accession>
<evidence type="ECO:0000259" key="2">
    <source>
        <dbReference type="PROSITE" id="PS51677"/>
    </source>
</evidence>
<dbReference type="PROSITE" id="PS51677">
    <property type="entry name" value="NODB"/>
    <property type="match status" value="1"/>
</dbReference>
<dbReference type="Proteomes" id="UP000242497">
    <property type="component" value="Unassembled WGS sequence"/>
</dbReference>
<dbReference type="Gene3D" id="3.20.20.370">
    <property type="entry name" value="Glycoside hydrolase/deacetylase"/>
    <property type="match status" value="1"/>
</dbReference>
<dbReference type="CDD" id="cd10917">
    <property type="entry name" value="CE4_NodB_like_6s_7s"/>
    <property type="match status" value="1"/>
</dbReference>
<dbReference type="InterPro" id="IPR011330">
    <property type="entry name" value="Glyco_hydro/deAcase_b/a-brl"/>
</dbReference>
<dbReference type="PANTHER" id="PTHR10587:SF128">
    <property type="entry name" value="POLYSACCHARIDE DEACETYLASE PDAB-RELATED"/>
    <property type="match status" value="1"/>
</dbReference>
<sequence length="261" mass="30356">MKILIVSFKKIILSLVIFLIALTVLLCSFYIIKDTMAQIEEKKLPIYCVDTKEKKIAISFDAAWGQIYTREILDILDKYNVKTTFFLVGFWVDKHPDLVKEIYARGHEIGNHSTTHPKMSLLSKEEITKELEITSEKIEKIIDKKPTVFRPPFGDYNNTLIETAQSLGYYTIQWDVDSLDWKEIGVEHVVDRVVKNTKNGSIVLFHNNAKYITQYLPLVLEKLQSQGYKIVPISELIYKKDYEMDSTGRQKRINKDNKIDN</sequence>
<dbReference type="SUPFAM" id="SSF88713">
    <property type="entry name" value="Glycoside hydrolase/deacetylase"/>
    <property type="match status" value="1"/>
</dbReference>
<keyword evidence="1" id="KW-0812">Transmembrane</keyword>
<feature type="domain" description="NodB homology" evidence="2">
    <location>
        <begin position="54"/>
        <end position="231"/>
    </location>
</feature>
<keyword evidence="4" id="KW-1185">Reference proteome</keyword>
<dbReference type="OrthoDB" id="9806342at2"/>
<feature type="transmembrane region" description="Helical" evidence="1">
    <location>
        <begin position="12"/>
        <end position="32"/>
    </location>
</feature>
<dbReference type="STRING" id="1123349.SAMN02744037_00575"/>
<dbReference type="InterPro" id="IPR014132">
    <property type="entry name" value="PdaB-like"/>
</dbReference>
<evidence type="ECO:0000256" key="1">
    <source>
        <dbReference type="SAM" id="Phobius"/>
    </source>
</evidence>
<dbReference type="InterPro" id="IPR002509">
    <property type="entry name" value="NODB_dom"/>
</dbReference>
<dbReference type="NCBIfam" id="TIGR02764">
    <property type="entry name" value="spore_ybaN_pdaB"/>
    <property type="match status" value="1"/>
</dbReference>
<dbReference type="EMBL" id="FRAE01000010">
    <property type="protein sequence ID" value="SHJ67653.1"/>
    <property type="molecule type" value="Genomic_DNA"/>
</dbReference>